<accession>A0A7I7QAX8</accession>
<dbReference type="InterPro" id="IPR011711">
    <property type="entry name" value="GntR_C"/>
</dbReference>
<protein>
    <submittedName>
        <fullName evidence="6">GntR family transcriptional regulator</fullName>
    </submittedName>
</protein>
<dbReference type="SMART" id="SM00895">
    <property type="entry name" value="FCD"/>
    <property type="match status" value="1"/>
</dbReference>
<dbReference type="GO" id="GO:0003700">
    <property type="term" value="F:DNA-binding transcription factor activity"/>
    <property type="evidence" value="ECO:0007669"/>
    <property type="project" value="InterPro"/>
</dbReference>
<dbReference type="SUPFAM" id="SSF46785">
    <property type="entry name" value="Winged helix' DNA-binding domain"/>
    <property type="match status" value="1"/>
</dbReference>
<gene>
    <name evidence="6" type="ORF">MSTO_36580</name>
</gene>
<evidence type="ECO:0000313" key="6">
    <source>
        <dbReference type="EMBL" id="BBY23453.1"/>
    </source>
</evidence>
<dbReference type="InterPro" id="IPR000524">
    <property type="entry name" value="Tscrpt_reg_HTH_GntR"/>
</dbReference>
<dbReference type="KEGG" id="msto:MSTO_36580"/>
<dbReference type="InterPro" id="IPR008920">
    <property type="entry name" value="TF_FadR/GntR_C"/>
</dbReference>
<feature type="domain" description="HTH gntR-type" evidence="5">
    <location>
        <begin position="19"/>
        <end position="86"/>
    </location>
</feature>
<organism evidence="6 7">
    <name type="scientific">Mycobacterium stomatepiae</name>
    <dbReference type="NCBI Taxonomy" id="470076"/>
    <lineage>
        <taxon>Bacteria</taxon>
        <taxon>Bacillati</taxon>
        <taxon>Actinomycetota</taxon>
        <taxon>Actinomycetes</taxon>
        <taxon>Mycobacteriales</taxon>
        <taxon>Mycobacteriaceae</taxon>
        <taxon>Mycobacterium</taxon>
        <taxon>Mycobacterium simiae complex</taxon>
    </lineage>
</organism>
<dbReference type="Gene3D" id="1.20.120.530">
    <property type="entry name" value="GntR ligand-binding domain-like"/>
    <property type="match status" value="1"/>
</dbReference>
<dbReference type="AlphaFoldDB" id="A0A7I7QAX8"/>
<feature type="region of interest" description="Disordered" evidence="4">
    <location>
        <begin position="1"/>
        <end position="22"/>
    </location>
</feature>
<sequence length="248" mass="27063">MGSVSYASRKNEGNPGTSRTGVDLARDTVRNMILRGEIDAGSRVVLADVAQRIGTSVTPVREALRDLAASGLVDIDAHKGARVHAASAAELSEIYALRSLLESRAMAEVATLAEEDRVVACTIATRLVKEMDSESDMGAWTTLNDNFHACLVEPLRTGWPLLFNMIETLRNRSMLPVAKIMRDDPALTARATRYQRALVTAVRKGDPDKAARVRAEHLDRVIRIMLKSFENPVSSADRTGVSSAPPRR</sequence>
<evidence type="ECO:0000256" key="1">
    <source>
        <dbReference type="ARBA" id="ARBA00023015"/>
    </source>
</evidence>
<evidence type="ECO:0000256" key="3">
    <source>
        <dbReference type="ARBA" id="ARBA00023163"/>
    </source>
</evidence>
<dbReference type="InterPro" id="IPR036390">
    <property type="entry name" value="WH_DNA-bd_sf"/>
</dbReference>
<keyword evidence="7" id="KW-1185">Reference proteome</keyword>
<evidence type="ECO:0000259" key="5">
    <source>
        <dbReference type="PROSITE" id="PS50949"/>
    </source>
</evidence>
<keyword evidence="2" id="KW-0238">DNA-binding</keyword>
<dbReference type="GO" id="GO:0003677">
    <property type="term" value="F:DNA binding"/>
    <property type="evidence" value="ECO:0007669"/>
    <property type="project" value="UniProtKB-KW"/>
</dbReference>
<dbReference type="Gene3D" id="1.10.10.10">
    <property type="entry name" value="Winged helix-like DNA-binding domain superfamily/Winged helix DNA-binding domain"/>
    <property type="match status" value="1"/>
</dbReference>
<dbReference type="InterPro" id="IPR036388">
    <property type="entry name" value="WH-like_DNA-bd_sf"/>
</dbReference>
<evidence type="ECO:0000313" key="7">
    <source>
        <dbReference type="Proteomes" id="UP000467130"/>
    </source>
</evidence>
<proteinExistence type="predicted"/>
<dbReference type="PANTHER" id="PTHR43537">
    <property type="entry name" value="TRANSCRIPTIONAL REGULATOR, GNTR FAMILY"/>
    <property type="match status" value="1"/>
</dbReference>
<dbReference type="Proteomes" id="UP000467130">
    <property type="component" value="Chromosome"/>
</dbReference>
<dbReference type="EMBL" id="AP022587">
    <property type="protein sequence ID" value="BBY23453.1"/>
    <property type="molecule type" value="Genomic_DNA"/>
</dbReference>
<feature type="compositionally biased region" description="Polar residues" evidence="4">
    <location>
        <begin position="1"/>
        <end position="20"/>
    </location>
</feature>
<dbReference type="Pfam" id="PF00392">
    <property type="entry name" value="GntR"/>
    <property type="match status" value="1"/>
</dbReference>
<dbReference type="SUPFAM" id="SSF48008">
    <property type="entry name" value="GntR ligand-binding domain-like"/>
    <property type="match status" value="1"/>
</dbReference>
<keyword evidence="3" id="KW-0804">Transcription</keyword>
<reference evidence="6 7" key="1">
    <citation type="journal article" date="2019" name="Emerg. Microbes Infect.">
        <title>Comprehensive subspecies identification of 175 nontuberculous mycobacteria species based on 7547 genomic profiles.</title>
        <authorList>
            <person name="Matsumoto Y."/>
            <person name="Kinjo T."/>
            <person name="Motooka D."/>
            <person name="Nabeya D."/>
            <person name="Jung N."/>
            <person name="Uechi K."/>
            <person name="Horii T."/>
            <person name="Iida T."/>
            <person name="Fujita J."/>
            <person name="Nakamura S."/>
        </authorList>
    </citation>
    <scope>NUCLEOTIDE SEQUENCE [LARGE SCALE GENOMIC DNA]</scope>
    <source>
        <strain evidence="6 7">JCM 17783</strain>
    </source>
</reference>
<dbReference type="Pfam" id="PF07729">
    <property type="entry name" value="FCD"/>
    <property type="match status" value="1"/>
</dbReference>
<evidence type="ECO:0000256" key="2">
    <source>
        <dbReference type="ARBA" id="ARBA00023125"/>
    </source>
</evidence>
<dbReference type="SMART" id="SM00345">
    <property type="entry name" value="HTH_GNTR"/>
    <property type="match status" value="1"/>
</dbReference>
<dbReference type="RefSeq" id="WP_163791196.1">
    <property type="nucleotide sequence ID" value="NZ_AP022587.1"/>
</dbReference>
<keyword evidence="1" id="KW-0805">Transcription regulation</keyword>
<dbReference type="PROSITE" id="PS50949">
    <property type="entry name" value="HTH_GNTR"/>
    <property type="match status" value="1"/>
</dbReference>
<dbReference type="PANTHER" id="PTHR43537:SF24">
    <property type="entry name" value="GLUCONATE OPERON TRANSCRIPTIONAL REPRESSOR"/>
    <property type="match status" value="1"/>
</dbReference>
<name>A0A7I7QAX8_9MYCO</name>
<evidence type="ECO:0000256" key="4">
    <source>
        <dbReference type="SAM" id="MobiDB-lite"/>
    </source>
</evidence>